<organism evidence="1 2">
    <name type="scientific">Racocetra persica</name>
    <dbReference type="NCBI Taxonomy" id="160502"/>
    <lineage>
        <taxon>Eukaryota</taxon>
        <taxon>Fungi</taxon>
        <taxon>Fungi incertae sedis</taxon>
        <taxon>Mucoromycota</taxon>
        <taxon>Glomeromycotina</taxon>
        <taxon>Glomeromycetes</taxon>
        <taxon>Diversisporales</taxon>
        <taxon>Gigasporaceae</taxon>
        <taxon>Racocetra</taxon>
    </lineage>
</organism>
<dbReference type="EMBL" id="CAJVQC010001235">
    <property type="protein sequence ID" value="CAG8490442.1"/>
    <property type="molecule type" value="Genomic_DNA"/>
</dbReference>
<comment type="caution">
    <text evidence="1">The sequence shown here is derived from an EMBL/GenBank/DDBJ whole genome shotgun (WGS) entry which is preliminary data.</text>
</comment>
<keyword evidence="2" id="KW-1185">Reference proteome</keyword>
<dbReference type="Proteomes" id="UP000789920">
    <property type="component" value="Unassembled WGS sequence"/>
</dbReference>
<sequence>MSTTGPTNNIISTSTTSPTINTKFTSTTSPTVNSKSTSTTSPIINTKSMSVTSPTINTKSTSTTSLTVNTKSTSTTSPTVNTKSKSTTSPIVNIKSTSTTSPTVNTKSTSTTGPTINTKSTSTTSPTVSSKSTSTTGPTVNTKSTSTTSPTVNTTLFTNITTSSSTTKETEKAEDVILEIAFSLVKLRYAFSNPPPVKFNSNGWPDKDVYDPVLDKCFGKNFIHTHRQLLARYYAERLCLGIKKVTALPDYFYTSTRTILSPSILGTRLIDGGTNEEFQTPLQLDDSGSAKLALDIETNLHDYSHKLFAYMMHPYTIGYPPSILVGACAGIGDGIIKSMIYF</sequence>
<name>A0ACA9KSK4_9GLOM</name>
<reference evidence="1" key="1">
    <citation type="submission" date="2021-06" db="EMBL/GenBank/DDBJ databases">
        <authorList>
            <person name="Kallberg Y."/>
            <person name="Tangrot J."/>
            <person name="Rosling A."/>
        </authorList>
    </citation>
    <scope>NUCLEOTIDE SEQUENCE</scope>
    <source>
        <strain evidence="1">MA461A</strain>
    </source>
</reference>
<accession>A0ACA9KSK4</accession>
<evidence type="ECO:0000313" key="2">
    <source>
        <dbReference type="Proteomes" id="UP000789920"/>
    </source>
</evidence>
<evidence type="ECO:0000313" key="1">
    <source>
        <dbReference type="EMBL" id="CAG8490442.1"/>
    </source>
</evidence>
<gene>
    <name evidence="1" type="ORF">RPERSI_LOCUS1365</name>
</gene>
<protein>
    <submittedName>
        <fullName evidence="1">8042_t:CDS:1</fullName>
    </submittedName>
</protein>
<proteinExistence type="predicted"/>